<proteinExistence type="predicted"/>
<feature type="signal peptide" evidence="1">
    <location>
        <begin position="1"/>
        <end position="19"/>
    </location>
</feature>
<organism evidence="2 3">
    <name type="scientific">Effrenium voratum</name>
    <dbReference type="NCBI Taxonomy" id="2562239"/>
    <lineage>
        <taxon>Eukaryota</taxon>
        <taxon>Sar</taxon>
        <taxon>Alveolata</taxon>
        <taxon>Dinophyceae</taxon>
        <taxon>Suessiales</taxon>
        <taxon>Symbiodiniaceae</taxon>
        <taxon>Effrenium</taxon>
    </lineage>
</organism>
<evidence type="ECO:0000313" key="3">
    <source>
        <dbReference type="Proteomes" id="UP001178507"/>
    </source>
</evidence>
<feature type="chain" id="PRO_5041380449" evidence="1">
    <location>
        <begin position="20"/>
        <end position="242"/>
    </location>
</feature>
<keyword evidence="3" id="KW-1185">Reference proteome</keyword>
<evidence type="ECO:0000313" key="2">
    <source>
        <dbReference type="EMBL" id="CAJ1378755.1"/>
    </source>
</evidence>
<dbReference type="EMBL" id="CAUJNA010000566">
    <property type="protein sequence ID" value="CAJ1378755.1"/>
    <property type="molecule type" value="Genomic_DNA"/>
</dbReference>
<comment type="caution">
    <text evidence="2">The sequence shown here is derived from an EMBL/GenBank/DDBJ whole genome shotgun (WGS) entry which is preliminary data.</text>
</comment>
<reference evidence="2" key="1">
    <citation type="submission" date="2023-08" db="EMBL/GenBank/DDBJ databases">
        <authorList>
            <person name="Chen Y."/>
            <person name="Shah S."/>
            <person name="Dougan E. K."/>
            <person name="Thang M."/>
            <person name="Chan C."/>
        </authorList>
    </citation>
    <scope>NUCLEOTIDE SEQUENCE</scope>
</reference>
<accession>A0AA36I0G1</accession>
<name>A0AA36I0G1_9DINO</name>
<protein>
    <submittedName>
        <fullName evidence="2">Uncharacterized protein</fullName>
    </submittedName>
</protein>
<sequence>MNAVFFICALLTAEGRLNGSSLMEVSSEGEMLLESGFDTLEELPSKDCKECGKMVMRHMGEDTWVLVMKLSKNDFCYSSTRWTDGKAHNPDKMMDTTFPNHAEYDAKHIAFHRLKHVDSILLQTRRPATFHKSPRIDFDSKGTPQSLMTKNSHKLSKYPDWNTWRHAFGSDRNRAPAFFRAGSIVADPKPICRNSNLHISGCGKPCMFCMMAGDGHGCPTSGAHNDISSGLGLNAAYCGGGD</sequence>
<evidence type="ECO:0000256" key="1">
    <source>
        <dbReference type="SAM" id="SignalP"/>
    </source>
</evidence>
<dbReference type="Proteomes" id="UP001178507">
    <property type="component" value="Unassembled WGS sequence"/>
</dbReference>
<feature type="non-terminal residue" evidence="2">
    <location>
        <position position="242"/>
    </location>
</feature>
<dbReference type="AlphaFoldDB" id="A0AA36I0G1"/>
<gene>
    <name evidence="2" type="ORF">EVOR1521_LOCUS7194</name>
</gene>
<keyword evidence="1" id="KW-0732">Signal</keyword>